<evidence type="ECO:0000256" key="3">
    <source>
        <dbReference type="SAM" id="MobiDB-lite"/>
    </source>
</evidence>
<evidence type="ECO:0000313" key="5">
    <source>
        <dbReference type="Proteomes" id="UP000467322"/>
    </source>
</evidence>
<keyword evidence="5" id="KW-1185">Reference proteome</keyword>
<accession>A0A845M7B8</accession>
<dbReference type="Proteomes" id="UP000467322">
    <property type="component" value="Unassembled WGS sequence"/>
</dbReference>
<reference evidence="4 5" key="1">
    <citation type="submission" date="2019-12" db="EMBL/GenBank/DDBJ databases">
        <title>Maritimibacter sp. nov. sp. isolated from sea sand.</title>
        <authorList>
            <person name="Kim J."/>
            <person name="Jeong S.E."/>
            <person name="Jung H.S."/>
            <person name="Jeon C.O."/>
        </authorList>
    </citation>
    <scope>NUCLEOTIDE SEQUENCE [LARGE SCALE GENOMIC DNA]</scope>
    <source>
        <strain evidence="4 5">DP07</strain>
    </source>
</reference>
<dbReference type="Pfam" id="PF13561">
    <property type="entry name" value="adh_short_C2"/>
    <property type="match status" value="1"/>
</dbReference>
<evidence type="ECO:0000256" key="1">
    <source>
        <dbReference type="ARBA" id="ARBA00006484"/>
    </source>
</evidence>
<dbReference type="PANTHER" id="PTHR48107:SF16">
    <property type="entry name" value="NADPH-DEPENDENT ALDEHYDE REDUCTASE 1, CHLOROPLASTIC"/>
    <property type="match status" value="1"/>
</dbReference>
<dbReference type="AlphaFoldDB" id="A0A845M7B8"/>
<proteinExistence type="inferred from homology"/>
<dbReference type="InterPro" id="IPR002347">
    <property type="entry name" value="SDR_fam"/>
</dbReference>
<protein>
    <submittedName>
        <fullName evidence="4">SDR family oxidoreductase</fullName>
    </submittedName>
</protein>
<sequence length="284" mass="30764">MTKHAKIPPQHQDSMPAAEHEMTPAPDWRPRYPGSGRLEGKVALVTGGDSGIGRAVVALFAREGADIGIVYLDEDRDAEDTRRIVEEEGGKCHLVKADVGDHDAAFGAVNEIAEHFGRIDVLVNNAAQQFVDFDLRDISEEQLRRTFDSNVMGYFFVTQAALDHMPDGAAIVNTASVNAFKGNDKLVDYTATRGAVSAFSRSIATQLLDRKIRVNAVAPGPIWTPFIPGSMSDEMVEDFGSHAPMGRPGQPWEVATSYLFLACEDGSYFTGQTLHPNGGMIVGS</sequence>
<dbReference type="PANTHER" id="PTHR48107">
    <property type="entry name" value="NADPH-DEPENDENT ALDEHYDE REDUCTASE-LIKE PROTEIN, CHLOROPLASTIC-RELATED"/>
    <property type="match status" value="1"/>
</dbReference>
<dbReference type="GO" id="GO:0016614">
    <property type="term" value="F:oxidoreductase activity, acting on CH-OH group of donors"/>
    <property type="evidence" value="ECO:0007669"/>
    <property type="project" value="UniProtKB-ARBA"/>
</dbReference>
<dbReference type="Gene3D" id="3.40.50.720">
    <property type="entry name" value="NAD(P)-binding Rossmann-like Domain"/>
    <property type="match status" value="1"/>
</dbReference>
<dbReference type="PRINTS" id="PR00081">
    <property type="entry name" value="GDHRDH"/>
</dbReference>
<evidence type="ECO:0000256" key="2">
    <source>
        <dbReference type="ARBA" id="ARBA00023002"/>
    </source>
</evidence>
<dbReference type="InterPro" id="IPR036291">
    <property type="entry name" value="NAD(P)-bd_dom_sf"/>
</dbReference>
<comment type="similarity">
    <text evidence="1">Belongs to the short-chain dehydrogenases/reductases (SDR) family.</text>
</comment>
<dbReference type="EMBL" id="WTUX01000019">
    <property type="protein sequence ID" value="MZR14518.1"/>
    <property type="molecule type" value="Genomic_DNA"/>
</dbReference>
<dbReference type="FunFam" id="3.40.50.720:FF:000084">
    <property type="entry name" value="Short-chain dehydrogenase reductase"/>
    <property type="match status" value="1"/>
</dbReference>
<dbReference type="RefSeq" id="WP_161352634.1">
    <property type="nucleotide sequence ID" value="NZ_WTUX01000019.1"/>
</dbReference>
<organism evidence="4 5">
    <name type="scientific">Maritimibacter harenae</name>
    <dbReference type="NCBI Taxonomy" id="2606218"/>
    <lineage>
        <taxon>Bacteria</taxon>
        <taxon>Pseudomonadati</taxon>
        <taxon>Pseudomonadota</taxon>
        <taxon>Alphaproteobacteria</taxon>
        <taxon>Rhodobacterales</taxon>
        <taxon>Roseobacteraceae</taxon>
        <taxon>Maritimibacter</taxon>
    </lineage>
</organism>
<evidence type="ECO:0000313" key="4">
    <source>
        <dbReference type="EMBL" id="MZR14518.1"/>
    </source>
</evidence>
<dbReference type="PRINTS" id="PR00080">
    <property type="entry name" value="SDRFAMILY"/>
</dbReference>
<feature type="region of interest" description="Disordered" evidence="3">
    <location>
        <begin position="1"/>
        <end position="33"/>
    </location>
</feature>
<comment type="caution">
    <text evidence="4">The sequence shown here is derived from an EMBL/GenBank/DDBJ whole genome shotgun (WGS) entry which is preliminary data.</text>
</comment>
<dbReference type="SUPFAM" id="SSF51735">
    <property type="entry name" value="NAD(P)-binding Rossmann-fold domains"/>
    <property type="match status" value="1"/>
</dbReference>
<keyword evidence="2" id="KW-0560">Oxidoreductase</keyword>
<gene>
    <name evidence="4" type="ORF">GQE99_15975</name>
</gene>
<name>A0A845M7B8_9RHOB</name>